<evidence type="ECO:0000313" key="2">
    <source>
        <dbReference type="Proteomes" id="UP000005546"/>
    </source>
</evidence>
<evidence type="ECO:0000313" key="1">
    <source>
        <dbReference type="EMBL" id="EGG53235.1"/>
    </source>
</evidence>
<dbReference type="EMBL" id="AFBR01000056">
    <property type="protein sequence ID" value="EGG53235.1"/>
    <property type="molecule type" value="Genomic_DNA"/>
</dbReference>
<proteinExistence type="predicted"/>
<accession>F3QUY5</accession>
<gene>
    <name evidence="1" type="ORF">HMPREF9442_02009</name>
</gene>
<dbReference type="AlphaFoldDB" id="F3QUY5"/>
<name>F3QUY5_9BACT</name>
<protein>
    <submittedName>
        <fullName evidence="1">Uncharacterized protein</fullName>
    </submittedName>
</protein>
<dbReference type="HOGENOM" id="CLU_3255370_0_0_10"/>
<organism evidence="1 2">
    <name type="scientific">Paraprevotella xylaniphila YIT 11841</name>
    <dbReference type="NCBI Taxonomy" id="762982"/>
    <lineage>
        <taxon>Bacteria</taxon>
        <taxon>Pseudomonadati</taxon>
        <taxon>Bacteroidota</taxon>
        <taxon>Bacteroidia</taxon>
        <taxon>Bacteroidales</taxon>
        <taxon>Prevotellaceae</taxon>
        <taxon>Paraprevotella</taxon>
    </lineage>
</organism>
<keyword evidence="2" id="KW-1185">Reference proteome</keyword>
<dbReference type="Proteomes" id="UP000005546">
    <property type="component" value="Unassembled WGS sequence"/>
</dbReference>
<comment type="caution">
    <text evidence="1">The sequence shown here is derived from an EMBL/GenBank/DDBJ whole genome shotgun (WGS) entry which is preliminary data.</text>
</comment>
<reference evidence="1 2" key="1">
    <citation type="submission" date="2011-02" db="EMBL/GenBank/DDBJ databases">
        <authorList>
            <person name="Weinstock G."/>
            <person name="Sodergren E."/>
            <person name="Clifton S."/>
            <person name="Fulton L."/>
            <person name="Fulton B."/>
            <person name="Courtney L."/>
            <person name="Fronick C."/>
            <person name="Harrison M."/>
            <person name="Strong C."/>
            <person name="Farmer C."/>
            <person name="Delahaunty K."/>
            <person name="Markovic C."/>
            <person name="Hall O."/>
            <person name="Minx P."/>
            <person name="Tomlinson C."/>
            <person name="Mitreva M."/>
            <person name="Hou S."/>
            <person name="Chen J."/>
            <person name="Wollam A."/>
            <person name="Pepin K.H."/>
            <person name="Johnson M."/>
            <person name="Bhonagiri V."/>
            <person name="Zhang X."/>
            <person name="Suruliraj S."/>
            <person name="Warren W."/>
            <person name="Chinwalla A."/>
            <person name="Mardis E.R."/>
            <person name="Wilson R.K."/>
        </authorList>
    </citation>
    <scope>NUCLEOTIDE SEQUENCE [LARGE SCALE GENOMIC DNA]</scope>
    <source>
        <strain evidence="1 2">YIT 11841</strain>
    </source>
</reference>
<sequence>MRPYSLASLFQPCREKPTVRDRLADNPNPAVRIQNVRFPAVR</sequence>